<dbReference type="InterPro" id="IPR018958">
    <property type="entry name" value="Knr4/Smi1-like_dom"/>
</dbReference>
<dbReference type="InterPro" id="IPR037883">
    <property type="entry name" value="Knr4/Smi1-like_sf"/>
</dbReference>
<protein>
    <submittedName>
        <fullName evidence="2">SMI1/KNR4 family protein</fullName>
    </submittedName>
</protein>
<dbReference type="Gene3D" id="3.40.1580.10">
    <property type="entry name" value="SMI1/KNR4-like"/>
    <property type="match status" value="1"/>
</dbReference>
<dbReference type="Proteomes" id="UP001276229">
    <property type="component" value="Unassembled WGS sequence"/>
</dbReference>
<dbReference type="SMART" id="SM00860">
    <property type="entry name" value="SMI1_KNR4"/>
    <property type="match status" value="1"/>
</dbReference>
<dbReference type="AlphaFoldDB" id="A0AAJ2UG03"/>
<name>A0AAJ2UG03_STRSU</name>
<dbReference type="Pfam" id="PF14568">
    <property type="entry name" value="SUKH_6"/>
    <property type="match status" value="1"/>
</dbReference>
<dbReference type="RefSeq" id="WP_029681502.1">
    <property type="nucleotide sequence ID" value="NZ_AP023391.1"/>
</dbReference>
<accession>A0AAJ2UG03</accession>
<proteinExistence type="predicted"/>
<gene>
    <name evidence="2" type="ORF">Q7V66_05320</name>
</gene>
<comment type="caution">
    <text evidence="2">The sequence shown here is derived from an EMBL/GenBank/DDBJ whole genome shotgun (WGS) entry which is preliminary data.</text>
</comment>
<dbReference type="SUPFAM" id="SSF160631">
    <property type="entry name" value="SMI1/KNR4-like"/>
    <property type="match status" value="1"/>
</dbReference>
<evidence type="ECO:0000259" key="1">
    <source>
        <dbReference type="SMART" id="SM00860"/>
    </source>
</evidence>
<reference evidence="2" key="1">
    <citation type="submission" date="2023-07" db="EMBL/GenBank/DDBJ databases">
        <title>Characterization of virulence traits, antimicrobial resistance genes carried by mobile genetic elements and competence in Streptococcus suis strains isolated in France.</title>
        <authorList>
            <person name="Dechene-Tempier M."/>
            <person name="Marois-Crehan C."/>
            <person name="De Boisseson C."/>
            <person name="Lucas P."/>
            <person name="Bougeard S."/>
            <person name="Libante V."/>
            <person name="Payot S."/>
        </authorList>
    </citation>
    <scope>NUCLEOTIDE SEQUENCE</scope>
    <source>
        <strain evidence="2">1551</strain>
    </source>
</reference>
<feature type="domain" description="Knr4/Smi1-like" evidence="1">
    <location>
        <begin position="23"/>
        <end position="138"/>
    </location>
</feature>
<organism evidence="2 3">
    <name type="scientific">Streptococcus suis</name>
    <dbReference type="NCBI Taxonomy" id="1307"/>
    <lineage>
        <taxon>Bacteria</taxon>
        <taxon>Bacillati</taxon>
        <taxon>Bacillota</taxon>
        <taxon>Bacilli</taxon>
        <taxon>Lactobacillales</taxon>
        <taxon>Streptococcaceae</taxon>
        <taxon>Streptococcus</taxon>
    </lineage>
</organism>
<evidence type="ECO:0000313" key="2">
    <source>
        <dbReference type="EMBL" id="MDW8645570.1"/>
    </source>
</evidence>
<evidence type="ECO:0000313" key="3">
    <source>
        <dbReference type="Proteomes" id="UP001276229"/>
    </source>
</evidence>
<dbReference type="EMBL" id="JAUTFL010000009">
    <property type="protein sequence ID" value="MDW8645570.1"/>
    <property type="molecule type" value="Genomic_DNA"/>
</dbReference>
<sequence>MLDVLKEKIDSTEGIEFAPFGKGISEEWIKKAEERLNFVFPETYKWWLINYMGGEIYGEEIFSIYGLDFDTVVGGDVVYINELNRKQGFSNDEQLVICECEDGMFYFQNQENAPVNGELPVFRDGEYYASDFIEFLLKRIGE</sequence>